<organism evidence="1">
    <name type="scientific">marine metagenome</name>
    <dbReference type="NCBI Taxonomy" id="408172"/>
    <lineage>
        <taxon>unclassified sequences</taxon>
        <taxon>metagenomes</taxon>
        <taxon>ecological metagenomes</taxon>
    </lineage>
</organism>
<sequence length="24" mass="2764">SSLVCFNGKIMMMKISIGRRHNQL</sequence>
<dbReference type="AlphaFoldDB" id="A0A383AH21"/>
<accession>A0A383AH21</accession>
<feature type="non-terminal residue" evidence="1">
    <location>
        <position position="24"/>
    </location>
</feature>
<reference evidence="1" key="1">
    <citation type="submission" date="2018-05" db="EMBL/GenBank/DDBJ databases">
        <authorList>
            <person name="Lanie J.A."/>
            <person name="Ng W.-L."/>
            <person name="Kazmierczak K.M."/>
            <person name="Andrzejewski T.M."/>
            <person name="Davidsen T.M."/>
            <person name="Wayne K.J."/>
            <person name="Tettelin H."/>
            <person name="Glass J.I."/>
            <person name="Rusch D."/>
            <person name="Podicherti R."/>
            <person name="Tsui H.-C.T."/>
            <person name="Winkler M.E."/>
        </authorList>
    </citation>
    <scope>NUCLEOTIDE SEQUENCE</scope>
</reference>
<feature type="non-terminal residue" evidence="1">
    <location>
        <position position="1"/>
    </location>
</feature>
<dbReference type="EMBL" id="UINC01192131">
    <property type="protein sequence ID" value="SVE07117.1"/>
    <property type="molecule type" value="Genomic_DNA"/>
</dbReference>
<protein>
    <submittedName>
        <fullName evidence="1">Uncharacterized protein</fullName>
    </submittedName>
</protein>
<evidence type="ECO:0000313" key="1">
    <source>
        <dbReference type="EMBL" id="SVE07117.1"/>
    </source>
</evidence>
<proteinExistence type="predicted"/>
<name>A0A383AH21_9ZZZZ</name>
<gene>
    <name evidence="1" type="ORF">METZ01_LOCUS459971</name>
</gene>